<proteinExistence type="predicted"/>
<dbReference type="InterPro" id="IPR029044">
    <property type="entry name" value="Nucleotide-diphossugar_trans"/>
</dbReference>
<dbReference type="PIRSF" id="PIRSF028162">
    <property type="entry name" value="BcbE_prd"/>
    <property type="match status" value="1"/>
</dbReference>
<dbReference type="RefSeq" id="WP_119785501.1">
    <property type="nucleotide sequence ID" value="NZ_QYUQ01000002.1"/>
</dbReference>
<accession>A0A3A3G5I9</accession>
<protein>
    <submittedName>
        <fullName evidence="1">Capsular biosynthesis protein</fullName>
    </submittedName>
</protein>
<comment type="caution">
    <text evidence="1">The sequence shown here is derived from an EMBL/GenBank/DDBJ whole genome shotgun (WGS) entry which is preliminary data.</text>
</comment>
<dbReference type="Proteomes" id="UP000266327">
    <property type="component" value="Unassembled WGS sequence"/>
</dbReference>
<gene>
    <name evidence="1" type="ORF">D3878_10985</name>
</gene>
<reference evidence="2" key="1">
    <citation type="submission" date="2018-09" db="EMBL/GenBank/DDBJ databases">
        <authorList>
            <person name="Zhu H."/>
        </authorList>
    </citation>
    <scope>NUCLEOTIDE SEQUENCE [LARGE SCALE GENOMIC DNA]</scope>
    <source>
        <strain evidence="2">K1S02-23</strain>
    </source>
</reference>
<dbReference type="OrthoDB" id="9788272at2"/>
<dbReference type="SUPFAM" id="SSF53448">
    <property type="entry name" value="Nucleotide-diphospho-sugar transferases"/>
    <property type="match status" value="1"/>
</dbReference>
<organism evidence="1 2">
    <name type="scientific">Noviherbaspirillum sedimenti</name>
    <dbReference type="NCBI Taxonomy" id="2320865"/>
    <lineage>
        <taxon>Bacteria</taxon>
        <taxon>Pseudomonadati</taxon>
        <taxon>Pseudomonadota</taxon>
        <taxon>Betaproteobacteria</taxon>
        <taxon>Burkholderiales</taxon>
        <taxon>Oxalobacteraceae</taxon>
        <taxon>Noviherbaspirillum</taxon>
    </lineage>
</organism>
<dbReference type="Gene3D" id="3.90.550.10">
    <property type="entry name" value="Spore Coat Polysaccharide Biosynthesis Protein SpsA, Chain A"/>
    <property type="match status" value="1"/>
</dbReference>
<name>A0A3A3G5I9_9BURK</name>
<sequence length="243" mass="28238">MFVIPMVGLSSRFFKEGYKVPKYQLPLHGTTVFSHVIESFLHYFESDTFIFLCRTDYNAQSFITSELARIGVRNYVLVPFDRDTRGQAETVYLGIRDLAPNEELYIFNIDTFRPCFRKPTFVTECDGYLEVFRGDGEHWSFVLPSNNDNVLRTTEKDRVSDLCSDGLYYFKRKADFDAIFEAAVKEQDTVKGEYYVAPLYNRMIKAGKTIKYHLIAPDEVVFCGTPSEYEACVVTEHYIRNKK</sequence>
<dbReference type="EMBL" id="QYUQ01000002">
    <property type="protein sequence ID" value="RJG02039.1"/>
    <property type="molecule type" value="Genomic_DNA"/>
</dbReference>
<evidence type="ECO:0000313" key="2">
    <source>
        <dbReference type="Proteomes" id="UP000266327"/>
    </source>
</evidence>
<dbReference type="AlphaFoldDB" id="A0A3A3G5I9"/>
<dbReference type="InterPro" id="IPR016873">
    <property type="entry name" value="Caps_polysacc_synth_BcbE_prd"/>
</dbReference>
<dbReference type="CDD" id="cd04183">
    <property type="entry name" value="GT2_BcE_like"/>
    <property type="match status" value="1"/>
</dbReference>
<keyword evidence="2" id="KW-1185">Reference proteome</keyword>
<evidence type="ECO:0000313" key="1">
    <source>
        <dbReference type="EMBL" id="RJG02039.1"/>
    </source>
</evidence>